<dbReference type="PANTHER" id="PTHR36607:SF20">
    <property type="entry name" value="AMINOTRANSFERASE-LIKE PLANT MOBILE DOMAIN-CONTAINING PROTEIN"/>
    <property type="match status" value="1"/>
</dbReference>
<feature type="coiled-coil region" evidence="1">
    <location>
        <begin position="500"/>
        <end position="534"/>
    </location>
</feature>
<keyword evidence="1" id="KW-0175">Coiled coil</keyword>
<comment type="caution">
    <text evidence="3">The sequence shown here is derived from an EMBL/GenBank/DDBJ whole genome shotgun (WGS) entry which is preliminary data.</text>
</comment>
<evidence type="ECO:0000313" key="4">
    <source>
        <dbReference type="Proteomes" id="UP001454036"/>
    </source>
</evidence>
<reference evidence="3 4" key="1">
    <citation type="submission" date="2024-01" db="EMBL/GenBank/DDBJ databases">
        <title>The complete chloroplast genome sequence of Lithospermum erythrorhizon: insights into the phylogenetic relationship among Boraginaceae species and the maternal lineages of purple gromwells.</title>
        <authorList>
            <person name="Okada T."/>
            <person name="Watanabe K."/>
        </authorList>
    </citation>
    <scope>NUCLEOTIDE SEQUENCE [LARGE SCALE GENOMIC DNA]</scope>
</reference>
<evidence type="ECO:0008006" key="5">
    <source>
        <dbReference type="Google" id="ProtNLM"/>
    </source>
</evidence>
<name>A0AAV3RMZ0_LITER</name>
<evidence type="ECO:0000313" key="3">
    <source>
        <dbReference type="EMBL" id="GAA0183033.1"/>
    </source>
</evidence>
<dbReference type="EMBL" id="BAABME010010963">
    <property type="protein sequence ID" value="GAA0183033.1"/>
    <property type="molecule type" value="Genomic_DNA"/>
</dbReference>
<sequence length="547" mass="61396">MISSSHVQWRGPLKIRGNFDYIPGYWEWTEDVLNRYSAMLASAFLTEAVQASLCVYDCSDEFPKAFYEHWCPSNNTLIIPQGEMSISMWDLLDLGGLYVTGRLFDEISFWNRSIWSYVGYEAADRSSSKVASLNVYPRKSSVVNPRIWDSADRHRFDVSRVSVDLEEEFGTSDLVCIYKSLSHISLSDNPSVAPECFPAHYLFAWLGSYLHAQHIASSRPADPQMMRYHGKGRGKVQSPPNRALFFSLRTGRISHRIGSELMVEPYNPYRFSLQFGYTPTVPGPSSSIREIVYLSTRLRFWRTCILSRVWQTIIFPGNASPRTPPTSYKAWLSNLFPSEAPGKSLPAGVCPSTLFFQSSGSSKRKFSSSSTVEDRDQKHVRRVRRDTSSSRGSRVASPIYGSPKRVAPSIVPNNIIRHRVVEVSSLVSRQEHTNLLDTGESPKCLTVEVAKSCPPSLPTLTIAQGTNAILRTGASSLWTCICDCLQGKSPETVQEQRFIVSQLDLELASTSQQIEALEEEIQAEQAKHQRQMLADLEVARLGLVGLL</sequence>
<dbReference type="PANTHER" id="PTHR36607">
    <property type="entry name" value="1,2-DIHYDROXY-3-KETO-5-METHYLTHIOPENTENE DIOXYGENASE 4"/>
    <property type="match status" value="1"/>
</dbReference>
<organism evidence="3 4">
    <name type="scientific">Lithospermum erythrorhizon</name>
    <name type="common">Purple gromwell</name>
    <name type="synonym">Lithospermum officinale var. erythrorhizon</name>
    <dbReference type="NCBI Taxonomy" id="34254"/>
    <lineage>
        <taxon>Eukaryota</taxon>
        <taxon>Viridiplantae</taxon>
        <taxon>Streptophyta</taxon>
        <taxon>Embryophyta</taxon>
        <taxon>Tracheophyta</taxon>
        <taxon>Spermatophyta</taxon>
        <taxon>Magnoliopsida</taxon>
        <taxon>eudicotyledons</taxon>
        <taxon>Gunneridae</taxon>
        <taxon>Pentapetalae</taxon>
        <taxon>asterids</taxon>
        <taxon>lamiids</taxon>
        <taxon>Boraginales</taxon>
        <taxon>Boraginaceae</taxon>
        <taxon>Boraginoideae</taxon>
        <taxon>Lithospermeae</taxon>
        <taxon>Lithospermum</taxon>
    </lineage>
</organism>
<gene>
    <name evidence="3" type="ORF">LIER_30519</name>
</gene>
<feature type="region of interest" description="Disordered" evidence="2">
    <location>
        <begin position="357"/>
        <end position="398"/>
    </location>
</feature>
<keyword evidence="4" id="KW-1185">Reference proteome</keyword>
<accession>A0AAV3RMZ0</accession>
<dbReference type="AlphaFoldDB" id="A0AAV3RMZ0"/>
<protein>
    <recommendedName>
        <fullName evidence="5">Aminotransferase-like plant mobile domain-containing protein</fullName>
    </recommendedName>
</protein>
<dbReference type="Proteomes" id="UP001454036">
    <property type="component" value="Unassembled WGS sequence"/>
</dbReference>
<evidence type="ECO:0000256" key="1">
    <source>
        <dbReference type="SAM" id="Coils"/>
    </source>
</evidence>
<evidence type="ECO:0000256" key="2">
    <source>
        <dbReference type="SAM" id="MobiDB-lite"/>
    </source>
</evidence>
<proteinExistence type="predicted"/>